<proteinExistence type="predicted"/>
<keyword evidence="1" id="KW-0472">Membrane</keyword>
<feature type="transmembrane region" description="Helical" evidence="1">
    <location>
        <begin position="45"/>
        <end position="62"/>
    </location>
</feature>
<evidence type="ECO:0000256" key="1">
    <source>
        <dbReference type="SAM" id="Phobius"/>
    </source>
</evidence>
<keyword evidence="1" id="KW-0812">Transmembrane</keyword>
<evidence type="ECO:0000313" key="3">
    <source>
        <dbReference type="Proteomes" id="UP000799437"/>
    </source>
</evidence>
<dbReference type="GeneID" id="54482173"/>
<dbReference type="EMBL" id="ML996572">
    <property type="protein sequence ID" value="KAF2757818.1"/>
    <property type="molecule type" value="Genomic_DNA"/>
</dbReference>
<dbReference type="Proteomes" id="UP000799437">
    <property type="component" value="Unassembled WGS sequence"/>
</dbReference>
<evidence type="ECO:0000313" key="2">
    <source>
        <dbReference type="EMBL" id="KAF2757818.1"/>
    </source>
</evidence>
<keyword evidence="3" id="KW-1185">Reference proteome</keyword>
<protein>
    <submittedName>
        <fullName evidence="2">Uncharacterized protein</fullName>
    </submittedName>
</protein>
<reference evidence="2" key="1">
    <citation type="journal article" date="2020" name="Stud. Mycol.">
        <title>101 Dothideomycetes genomes: a test case for predicting lifestyles and emergence of pathogens.</title>
        <authorList>
            <person name="Haridas S."/>
            <person name="Albert R."/>
            <person name="Binder M."/>
            <person name="Bloem J."/>
            <person name="Labutti K."/>
            <person name="Salamov A."/>
            <person name="Andreopoulos B."/>
            <person name="Baker S."/>
            <person name="Barry K."/>
            <person name="Bills G."/>
            <person name="Bluhm B."/>
            <person name="Cannon C."/>
            <person name="Castanera R."/>
            <person name="Culley D."/>
            <person name="Daum C."/>
            <person name="Ezra D."/>
            <person name="Gonzalez J."/>
            <person name="Henrissat B."/>
            <person name="Kuo A."/>
            <person name="Liang C."/>
            <person name="Lipzen A."/>
            <person name="Lutzoni F."/>
            <person name="Magnuson J."/>
            <person name="Mondo S."/>
            <person name="Nolan M."/>
            <person name="Ohm R."/>
            <person name="Pangilinan J."/>
            <person name="Park H.-J."/>
            <person name="Ramirez L."/>
            <person name="Alfaro M."/>
            <person name="Sun H."/>
            <person name="Tritt A."/>
            <person name="Yoshinaga Y."/>
            <person name="Zwiers L.-H."/>
            <person name="Turgeon B."/>
            <person name="Goodwin S."/>
            <person name="Spatafora J."/>
            <person name="Crous P."/>
            <person name="Grigoriev I."/>
        </authorList>
    </citation>
    <scope>NUCLEOTIDE SEQUENCE</scope>
    <source>
        <strain evidence="2">CBS 121739</strain>
    </source>
</reference>
<dbReference type="RefSeq" id="XP_033600269.1">
    <property type="nucleotide sequence ID" value="XM_033741119.1"/>
</dbReference>
<organism evidence="2 3">
    <name type="scientific">Pseudovirgaria hyperparasitica</name>
    <dbReference type="NCBI Taxonomy" id="470096"/>
    <lineage>
        <taxon>Eukaryota</taxon>
        <taxon>Fungi</taxon>
        <taxon>Dikarya</taxon>
        <taxon>Ascomycota</taxon>
        <taxon>Pezizomycotina</taxon>
        <taxon>Dothideomycetes</taxon>
        <taxon>Dothideomycetes incertae sedis</taxon>
        <taxon>Acrospermales</taxon>
        <taxon>Acrospermaceae</taxon>
        <taxon>Pseudovirgaria</taxon>
    </lineage>
</organism>
<keyword evidence="1" id="KW-1133">Transmembrane helix</keyword>
<name>A0A6A6W4G2_9PEZI</name>
<accession>A0A6A6W4G2</accession>
<sequence>MASNIHRHDTYGVKEHRRAVLPSRMQRLSSGFRPSHFTITTMIDIRLPTGGLAAVLFVLWTARVRCLSKVRIKNEEQLMVINKGLNTVFETHIQASGSPYTNPTVIARRSCITCVHRYWSDPQSSLVSRLGERPAVW</sequence>
<dbReference type="AlphaFoldDB" id="A0A6A6W4G2"/>
<gene>
    <name evidence="2" type="ORF">EJ05DRAFT_367254</name>
</gene>